<dbReference type="FunFam" id="1.10.10.2740:FF:000002">
    <property type="entry name" value="Transcription elongation factor Spt6"/>
    <property type="match status" value="1"/>
</dbReference>
<comment type="subcellular location">
    <subcellularLocation>
        <location evidence="2">Chromosome</location>
    </subcellularLocation>
    <subcellularLocation>
        <location evidence="1 10">Nucleus</location>
    </subcellularLocation>
</comment>
<dbReference type="CDD" id="cd00164">
    <property type="entry name" value="S1_like"/>
    <property type="match status" value="1"/>
</dbReference>
<dbReference type="GO" id="GO:0008023">
    <property type="term" value="C:transcription elongation factor complex"/>
    <property type="evidence" value="ECO:0007669"/>
    <property type="project" value="TreeGrafter"/>
</dbReference>
<keyword evidence="8 10" id="KW-0539">Nucleus</keyword>
<dbReference type="Gene3D" id="1.10.150.850">
    <property type="entry name" value="Spt6, helix-hairpin-helix domain"/>
    <property type="match status" value="1"/>
</dbReference>
<feature type="compositionally biased region" description="Low complexity" evidence="12">
    <location>
        <begin position="130"/>
        <end position="140"/>
    </location>
</feature>
<gene>
    <name evidence="15" type="ORF">PYCCODRAFT_1399346</name>
</gene>
<dbReference type="Gene3D" id="1.10.10.650">
    <property type="entry name" value="RuvA domain 2-like"/>
    <property type="match status" value="1"/>
</dbReference>
<dbReference type="GO" id="GO:0140673">
    <property type="term" value="P:transcription elongation-coupled chromatin remodeling"/>
    <property type="evidence" value="ECO:0007669"/>
    <property type="project" value="InterPro"/>
</dbReference>
<dbReference type="Pfam" id="PF14632">
    <property type="entry name" value="SPT6_acidic"/>
    <property type="match status" value="1"/>
</dbReference>
<feature type="compositionally biased region" description="Acidic residues" evidence="12">
    <location>
        <begin position="61"/>
        <end position="74"/>
    </location>
</feature>
<dbReference type="InterPro" id="IPR000980">
    <property type="entry name" value="SH2"/>
</dbReference>
<dbReference type="SUPFAM" id="SSF47781">
    <property type="entry name" value="RuvA domain 2-like"/>
    <property type="match status" value="2"/>
</dbReference>
<dbReference type="InterPro" id="IPR032706">
    <property type="entry name" value="Spt6_HHH"/>
</dbReference>
<dbReference type="Gene3D" id="1.10.3500.10">
    <property type="entry name" value="Tex N-terminal region-like"/>
    <property type="match status" value="1"/>
</dbReference>
<evidence type="ECO:0000256" key="7">
    <source>
        <dbReference type="ARBA" id="ARBA00023163"/>
    </source>
</evidence>
<feature type="domain" description="SH2" evidence="13">
    <location>
        <begin position="1250"/>
        <end position="1352"/>
    </location>
</feature>
<dbReference type="PROSITE" id="PS50001">
    <property type="entry name" value="SH2"/>
    <property type="match status" value="1"/>
</dbReference>
<dbReference type="InterPro" id="IPR028088">
    <property type="entry name" value="Spt6_HTH_DNA-bd_dom"/>
</dbReference>
<evidence type="ECO:0000313" key="15">
    <source>
        <dbReference type="EMBL" id="OSC97124.1"/>
    </source>
</evidence>
<dbReference type="InterPro" id="IPR012340">
    <property type="entry name" value="NA-bd_OB-fold"/>
</dbReference>
<dbReference type="InterPro" id="IPR028231">
    <property type="entry name" value="Spt6_YqgF"/>
</dbReference>
<evidence type="ECO:0000256" key="10">
    <source>
        <dbReference type="PIRNR" id="PIRNR036947"/>
    </source>
</evidence>
<evidence type="ECO:0000259" key="13">
    <source>
        <dbReference type="PROSITE" id="PS50001"/>
    </source>
</evidence>
<dbReference type="Gene3D" id="3.30.420.140">
    <property type="entry name" value="YqgF/RNase H-like domain"/>
    <property type="match status" value="1"/>
</dbReference>
<dbReference type="InterPro" id="IPR041692">
    <property type="entry name" value="HHH_9"/>
</dbReference>
<feature type="compositionally biased region" description="Basic residues" evidence="12">
    <location>
        <begin position="78"/>
        <end position="91"/>
    </location>
</feature>
<dbReference type="GO" id="GO:0034728">
    <property type="term" value="P:nucleosome organization"/>
    <property type="evidence" value="ECO:0007669"/>
    <property type="project" value="TreeGrafter"/>
</dbReference>
<organism evidence="15 16">
    <name type="scientific">Trametes coccinea (strain BRFM310)</name>
    <name type="common">Pycnoporus coccineus</name>
    <dbReference type="NCBI Taxonomy" id="1353009"/>
    <lineage>
        <taxon>Eukaryota</taxon>
        <taxon>Fungi</taxon>
        <taxon>Dikarya</taxon>
        <taxon>Basidiomycota</taxon>
        <taxon>Agaricomycotina</taxon>
        <taxon>Agaricomycetes</taxon>
        <taxon>Polyporales</taxon>
        <taxon>Polyporaceae</taxon>
        <taxon>Trametes</taxon>
    </lineage>
</organism>
<name>A0A1Y2I7K9_TRAC3</name>
<dbReference type="InterPro" id="IPR003029">
    <property type="entry name" value="S1_domain"/>
</dbReference>
<dbReference type="GO" id="GO:0003746">
    <property type="term" value="F:translation elongation factor activity"/>
    <property type="evidence" value="ECO:0007669"/>
    <property type="project" value="UniProtKB-KW"/>
</dbReference>
<dbReference type="InterPro" id="IPR023323">
    <property type="entry name" value="Tex-like_dom_sf"/>
</dbReference>
<dbReference type="Pfam" id="PF14633">
    <property type="entry name" value="SH2_2"/>
    <property type="match status" value="1"/>
</dbReference>
<dbReference type="PROSITE" id="PS50126">
    <property type="entry name" value="S1"/>
    <property type="match status" value="1"/>
</dbReference>
<dbReference type="InterPro" id="IPR035018">
    <property type="entry name" value="Spt6_SH2_C"/>
</dbReference>
<dbReference type="InterPro" id="IPR042066">
    <property type="entry name" value="Spt6_death-like"/>
</dbReference>
<feature type="compositionally biased region" description="Acidic residues" evidence="12">
    <location>
        <begin position="189"/>
        <end position="204"/>
    </location>
</feature>
<dbReference type="PANTHER" id="PTHR10145:SF6">
    <property type="entry name" value="TRANSCRIPTION ELONGATION FACTOR SPT6"/>
    <property type="match status" value="1"/>
</dbReference>
<dbReference type="Pfam" id="PF22706">
    <property type="entry name" value="Tex_central_region"/>
    <property type="match status" value="1"/>
</dbReference>
<dbReference type="Pfam" id="PF14635">
    <property type="entry name" value="HHH_7"/>
    <property type="match status" value="1"/>
</dbReference>
<dbReference type="InterPro" id="IPR037027">
    <property type="entry name" value="YqgF/RNaseH-like_dom_sf"/>
</dbReference>
<dbReference type="InterPro" id="IPR017072">
    <property type="entry name" value="TF_Spt6"/>
</dbReference>
<feature type="region of interest" description="Disordered" evidence="12">
    <location>
        <begin position="1"/>
        <end position="155"/>
    </location>
</feature>
<feature type="compositionally biased region" description="Acidic residues" evidence="12">
    <location>
        <begin position="94"/>
        <end position="108"/>
    </location>
</feature>
<feature type="region of interest" description="Disordered" evidence="12">
    <location>
        <begin position="1512"/>
        <end position="1566"/>
    </location>
</feature>
<feature type="region of interest" description="Disordered" evidence="12">
    <location>
        <begin position="1443"/>
        <end position="1498"/>
    </location>
</feature>
<dbReference type="InterPro" id="IPR028083">
    <property type="entry name" value="Spt6_acidic_N_dom"/>
</dbReference>
<dbReference type="Pfam" id="PF21710">
    <property type="entry name" value="Spt6_S1"/>
    <property type="match status" value="1"/>
</dbReference>
<dbReference type="SUPFAM" id="SSF50249">
    <property type="entry name" value="Nucleic acid-binding proteins"/>
    <property type="match status" value="1"/>
</dbReference>
<evidence type="ECO:0000256" key="4">
    <source>
        <dbReference type="ARBA" id="ARBA00020248"/>
    </source>
</evidence>
<keyword evidence="15" id="KW-0251">Elongation factor</keyword>
<comment type="function">
    <text evidence="9">Histone H3-H4 chaperone that plays a role in maintenance of chromatin structure during RNA polymerase II transcription elongation thereby repressing transcription initiation from cryptic promoters. Mediates the reassembly of nucleosomes onto the promoters of at least a selected set of genes during repression; the nucleosome reassembly is essential for transcriptional repression. Essential for viability.</text>
</comment>
<comment type="function">
    <text evidence="10">Plays a role in maintenance of chromatin structure during RNA polymerase II transcription elongation thereby repressing transcription initiation from cryptic promoters. Mediates the reassembly of nucleosomes onto the promoters of at least a selected set of genes during repression; the nucleosome reassembly is essential for transcriptional repression.</text>
</comment>
<dbReference type="GO" id="GO:0003677">
    <property type="term" value="F:DNA binding"/>
    <property type="evidence" value="ECO:0007669"/>
    <property type="project" value="InterPro"/>
</dbReference>
<dbReference type="InterPro" id="IPR035420">
    <property type="entry name" value="Spt6_SH2"/>
</dbReference>
<comment type="similarity">
    <text evidence="3 10">Belongs to the SPT6 family.</text>
</comment>
<dbReference type="InterPro" id="IPR035019">
    <property type="entry name" value="Spt6_SH2_N"/>
</dbReference>
<feature type="compositionally biased region" description="Gly residues" evidence="12">
    <location>
        <begin position="1443"/>
        <end position="1452"/>
    </location>
</feature>
<dbReference type="InterPro" id="IPR055179">
    <property type="entry name" value="Tex-like_central_region"/>
</dbReference>
<dbReference type="SUPFAM" id="SSF53098">
    <property type="entry name" value="Ribonuclease H-like"/>
    <property type="match status" value="1"/>
</dbReference>
<keyword evidence="5" id="KW-0158">Chromosome</keyword>
<dbReference type="Gene3D" id="3.30.505.10">
    <property type="entry name" value="SH2 domain"/>
    <property type="match status" value="2"/>
</dbReference>
<dbReference type="Proteomes" id="UP000193067">
    <property type="component" value="Unassembled WGS sequence"/>
</dbReference>
<evidence type="ECO:0000256" key="6">
    <source>
        <dbReference type="ARBA" id="ARBA00022999"/>
    </source>
</evidence>
<accession>A0A1Y2I7K9</accession>
<dbReference type="FunFam" id="1.10.150.850:FF:000001">
    <property type="entry name" value="Transcription elongation factor spt6"/>
    <property type="match status" value="1"/>
</dbReference>
<dbReference type="GO" id="GO:0005694">
    <property type="term" value="C:chromosome"/>
    <property type="evidence" value="ECO:0007669"/>
    <property type="project" value="UniProtKB-SubCell"/>
</dbReference>
<dbReference type="SUPFAM" id="SSF55550">
    <property type="entry name" value="SH2 domain"/>
    <property type="match status" value="1"/>
</dbReference>
<keyword evidence="7 10" id="KW-0804">Transcription</keyword>
<dbReference type="SMART" id="SM00316">
    <property type="entry name" value="S1"/>
    <property type="match status" value="1"/>
</dbReference>
<dbReference type="STRING" id="1353009.A0A1Y2I7K9"/>
<feature type="compositionally biased region" description="Acidic residues" evidence="12">
    <location>
        <begin position="15"/>
        <end position="31"/>
    </location>
</feature>
<dbReference type="SUPFAM" id="SSF158832">
    <property type="entry name" value="Tex N-terminal region-like"/>
    <property type="match status" value="1"/>
</dbReference>
<dbReference type="SMART" id="SM00252">
    <property type="entry name" value="SH2"/>
    <property type="match status" value="1"/>
</dbReference>
<dbReference type="InterPro" id="IPR049540">
    <property type="entry name" value="Spt6-like_S1"/>
</dbReference>
<dbReference type="GO" id="GO:0042393">
    <property type="term" value="F:histone binding"/>
    <property type="evidence" value="ECO:0007669"/>
    <property type="project" value="TreeGrafter"/>
</dbReference>
<keyword evidence="15" id="KW-0648">Protein biosynthesis</keyword>
<dbReference type="CDD" id="cd09918">
    <property type="entry name" value="SH2_Nterm_SPT6_like"/>
    <property type="match status" value="1"/>
</dbReference>
<dbReference type="InterPro" id="IPR036860">
    <property type="entry name" value="SH2_dom_sf"/>
</dbReference>
<dbReference type="InterPro" id="IPR012337">
    <property type="entry name" value="RNaseH-like_sf"/>
</dbReference>
<keyword evidence="6 11" id="KW-0727">SH2 domain</keyword>
<evidence type="ECO:0000313" key="16">
    <source>
        <dbReference type="Proteomes" id="UP000193067"/>
    </source>
</evidence>
<evidence type="ECO:0000256" key="12">
    <source>
        <dbReference type="SAM" id="MobiDB-lite"/>
    </source>
</evidence>
<dbReference type="Gene3D" id="2.40.50.140">
    <property type="entry name" value="Nucleic acid-binding proteins"/>
    <property type="match status" value="1"/>
</dbReference>
<proteinExistence type="inferred from homology"/>
<dbReference type="PIRSF" id="PIRSF036947">
    <property type="entry name" value="Spt6"/>
    <property type="match status" value="1"/>
</dbReference>
<evidence type="ECO:0000256" key="8">
    <source>
        <dbReference type="ARBA" id="ARBA00023242"/>
    </source>
</evidence>
<evidence type="ECO:0000256" key="3">
    <source>
        <dbReference type="ARBA" id="ARBA00009253"/>
    </source>
</evidence>
<dbReference type="Pfam" id="PF14639">
    <property type="entry name" value="YqgF"/>
    <property type="match status" value="1"/>
</dbReference>
<evidence type="ECO:0000256" key="5">
    <source>
        <dbReference type="ARBA" id="ARBA00022454"/>
    </source>
</evidence>
<dbReference type="PANTHER" id="PTHR10145">
    <property type="entry name" value="TRANSCRIPTION ELONGATION FACTOR SPT6"/>
    <property type="match status" value="1"/>
</dbReference>
<feature type="compositionally biased region" description="Acidic residues" evidence="12">
    <location>
        <begin position="41"/>
        <end position="51"/>
    </location>
</feature>
<feature type="domain" description="S1 motif" evidence="14">
    <location>
        <begin position="1131"/>
        <end position="1203"/>
    </location>
</feature>
<protein>
    <recommendedName>
        <fullName evidence="4 10">Transcription elongation factor Spt6</fullName>
    </recommendedName>
</protein>
<dbReference type="OrthoDB" id="995477at2759"/>
<dbReference type="FunFam" id="3.30.505.10:FF:000056">
    <property type="entry name" value="Transcription elongation factor Spt6"/>
    <property type="match status" value="1"/>
</dbReference>
<dbReference type="EMBL" id="KZ084157">
    <property type="protein sequence ID" value="OSC97124.1"/>
    <property type="molecule type" value="Genomic_DNA"/>
</dbReference>
<feature type="compositionally biased region" description="Basic and acidic residues" evidence="12">
    <location>
        <begin position="996"/>
        <end position="1009"/>
    </location>
</feature>
<keyword evidence="16" id="KW-1185">Reference proteome</keyword>
<evidence type="ECO:0000256" key="11">
    <source>
        <dbReference type="PROSITE-ProRule" id="PRU00191"/>
    </source>
</evidence>
<dbReference type="Pfam" id="PF17674">
    <property type="entry name" value="HHH_9"/>
    <property type="match status" value="1"/>
</dbReference>
<dbReference type="Gene3D" id="1.10.10.2740">
    <property type="entry name" value="Spt6, Death-like domain"/>
    <property type="match status" value="1"/>
</dbReference>
<feature type="region of interest" description="Disordered" evidence="12">
    <location>
        <begin position="189"/>
        <end position="209"/>
    </location>
</feature>
<reference evidence="15 16" key="1">
    <citation type="journal article" date="2015" name="Biotechnol. Biofuels">
        <title>Enhanced degradation of softwood versus hardwood by the white-rot fungus Pycnoporus coccineus.</title>
        <authorList>
            <person name="Couturier M."/>
            <person name="Navarro D."/>
            <person name="Chevret D."/>
            <person name="Henrissat B."/>
            <person name="Piumi F."/>
            <person name="Ruiz-Duenas F.J."/>
            <person name="Martinez A.T."/>
            <person name="Grigoriev I.V."/>
            <person name="Riley R."/>
            <person name="Lipzen A."/>
            <person name="Berrin J.G."/>
            <person name="Master E.R."/>
            <person name="Rosso M.N."/>
        </authorList>
    </citation>
    <scope>NUCLEOTIDE SEQUENCE [LARGE SCALE GENOMIC DNA]</scope>
    <source>
        <strain evidence="15 16">BRFM310</strain>
    </source>
</reference>
<feature type="region of interest" description="Disordered" evidence="12">
    <location>
        <begin position="996"/>
        <end position="1018"/>
    </location>
</feature>
<dbReference type="GO" id="GO:0031491">
    <property type="term" value="F:nucleosome binding"/>
    <property type="evidence" value="ECO:0007669"/>
    <property type="project" value="TreeGrafter"/>
</dbReference>
<dbReference type="InterPro" id="IPR023319">
    <property type="entry name" value="Tex-like_HTH_dom_sf"/>
</dbReference>
<dbReference type="InterPro" id="IPR010994">
    <property type="entry name" value="RuvA_2-like"/>
</dbReference>
<evidence type="ECO:0000256" key="2">
    <source>
        <dbReference type="ARBA" id="ARBA00004286"/>
    </source>
</evidence>
<sequence>MSSPAREPEHARREDEDDPMQGSGQEDEEGDAVAPGAVSDDSSEEPEEDEEEMRRIRDGFIVDEDEDEEQEDSDEERRRRRKRRKKRHHKPRSEDEDALDEEDLELLEENTGAAFPRRITRIRPGRETESPPAASSSRARAVIESSDEDLDNDDFTRVQDIHNIWDDERAAAGRDDDDVDMDDMDNFIEYEDEEEAGGAMDENEREERRRERRRLEKARRKAFGSRPELAGIDQSAWEEIHEVFGDGHDYDWALADDEVAVDEEEQLKPEMKYQDVFEPSEIRERLLTEDDDLIRAQDKPERMQLATSSLSPSATLSLHQPLTEIDLDDAASWVITRLSSRKERDFFRGDGQYHHLLSELVQAITCALRYLFVSEFEVPYIWTHKRDYISFFDPENPRAPVELLSLDDLWRLYSVGQKYRSLLERRAALDALYARLRVSDDYFENEVRKRVETAEMAADATEWLSMRYHEEKKSKFDVQFHDDEEQPEVRKHKMPSRISAYELAKKTIASKLAEGFGISPHEVVLNFVSDHNSHFVEEQELNPLAYADQFVDPDATRAQPAEELLARARMIIATELGKDPLLRQEMRNTFKANALVSVLPTERGISKIDELHPYFNFKYLLNKPAPEMLQSPQFLNILAAESEHLVTVSITLRPEAKAHFERKLNDAFASDSFSDTARAWNEERSRIVQEALEQHLIPIGIKWTREWIREETEDYLAKQCAQSLKERIDVAPYTAPGMKRGDTPSVMAMSWGKGDPHKDSIAVVFMDEAGRLREHTKLDNLVNTENQDEFLDMVKRRRPDVIAIGGFSIATTKLSRRIKELLDGAKTSADRSEEVPNIPVIYVHDEVARIYQHSQRADEEFSALTPLGKYCIGLARYVQSPLNEYAALGSDITAITFEDEYQQLIPKEKLLTALERVLVDVVNKVGVDINRAVTDPYYQHLLPFVCGLGPRKAQVLVKKIASMGGNLVNRDQFIKNGLLTTTIFLNAAGFLRITQDSEPKPTKNRHGEDIDVPDPLDSTRIHPEDYELARKMATDALELDEEDIHDEHPSHVVSLIMQDDDNEKKLDDLNLDDFAVNMYQANSDKKRHTLNVIRMELLDPFGERRPDFVLPSDWEVLTMLTGETRRTLRVGLIVSVQAMRVKDNFVIVRLDSGIEGIIHKRYLTDSNIPPPQVVKQGQTLCGVIIDVKLDLPGDQFSVELSSRETDVSAGDSQFRRVKHDEAWNHAQHERDTEMQARKKRAEVDRTRRVIKHPNFHNFNSQQAEAYLEKQQRGDVVIRPSSKGSNHLAVTWKVDDKLYQHIDVVEINADPTGQTAGSKFVVDGTHQFSDLDELIVNHVQAMARKVEELMMHEKFKPGTEDDLHLFLRNFVAANPSKSAYGFTLNRKRPGHFNLCYLANKNSTVQTWPVRVTPEAYYLFDTPAAGVPELCDAFKVRQKSMSLGGGLGGPGGGKTPYAARTPGRTPAPGHATPGHMSVRNVPSRTPNPYGGASTHPSAVPGAYAPPAYGGMSQYGGASQYGPPQPQAGFQTPGYQQPGGSGFGQPPAPPGVHPSRAAMIQGNSWPNGI</sequence>
<evidence type="ECO:0000256" key="9">
    <source>
        <dbReference type="ARBA" id="ARBA00093389"/>
    </source>
</evidence>
<evidence type="ECO:0000259" key="14">
    <source>
        <dbReference type="PROSITE" id="PS50126"/>
    </source>
</evidence>
<evidence type="ECO:0000256" key="1">
    <source>
        <dbReference type="ARBA" id="ARBA00004123"/>
    </source>
</evidence>
<dbReference type="Pfam" id="PF14641">
    <property type="entry name" value="HTH_44"/>
    <property type="match status" value="1"/>
</dbReference>
<feature type="compositionally biased region" description="Basic and acidic residues" evidence="12">
    <location>
        <begin position="1"/>
        <end position="14"/>
    </location>
</feature>
<dbReference type="CDD" id="cd09928">
    <property type="entry name" value="SH2_Cterm_SPT6_like"/>
    <property type="match status" value="1"/>
</dbReference>